<feature type="domain" description="Bacillithiol biosynthesis BshC N-terminal Rossmann-like" evidence="3">
    <location>
        <begin position="3"/>
        <end position="385"/>
    </location>
</feature>
<evidence type="ECO:0000313" key="5">
    <source>
        <dbReference type="EMBL" id="MBB5342937.1"/>
    </source>
</evidence>
<accession>A0A7W8J5D7</accession>
<name>A0A7W8J5D7_9BACT</name>
<dbReference type="NCBIfam" id="TIGR03998">
    <property type="entry name" value="thiol_BshC"/>
    <property type="match status" value="1"/>
</dbReference>
<dbReference type="Proteomes" id="UP000569092">
    <property type="component" value="Unassembled WGS sequence"/>
</dbReference>
<protein>
    <recommendedName>
        <fullName evidence="2">Putative cysteine ligase BshC</fullName>
        <ecNumber evidence="2">6.-.-.-</ecNumber>
    </recommendedName>
</protein>
<feature type="domain" description="Bacillithiol biosynthesis BshC C-terminal coiled-coil" evidence="4">
    <location>
        <begin position="387"/>
        <end position="543"/>
    </location>
</feature>
<dbReference type="GO" id="GO:0016874">
    <property type="term" value="F:ligase activity"/>
    <property type="evidence" value="ECO:0007669"/>
    <property type="project" value="UniProtKB-UniRule"/>
</dbReference>
<dbReference type="Pfam" id="PF24850">
    <property type="entry name" value="CC_BshC"/>
    <property type="match status" value="1"/>
</dbReference>
<evidence type="ECO:0000313" key="6">
    <source>
        <dbReference type="Proteomes" id="UP000569092"/>
    </source>
</evidence>
<dbReference type="InterPro" id="IPR055399">
    <property type="entry name" value="CC_BshC"/>
</dbReference>
<proteinExistence type="inferred from homology"/>
<comment type="similarity">
    <text evidence="2">Belongs to the BshC family.</text>
</comment>
<reference evidence="5 6" key="1">
    <citation type="submission" date="2020-08" db="EMBL/GenBank/DDBJ databases">
        <title>Genomic Encyclopedia of Type Strains, Phase IV (KMG-V): Genome sequencing to study the core and pangenomes of soil and plant-associated prokaryotes.</title>
        <authorList>
            <person name="Whitman W."/>
        </authorList>
    </citation>
    <scope>NUCLEOTIDE SEQUENCE [LARGE SCALE GENOMIC DNA]</scope>
    <source>
        <strain evidence="5 6">M8US30</strain>
    </source>
</reference>
<dbReference type="HAMAP" id="MF_01867">
    <property type="entry name" value="BshC"/>
    <property type="match status" value="1"/>
</dbReference>
<dbReference type="InterPro" id="IPR055398">
    <property type="entry name" value="Rossmann-like_BshC"/>
</dbReference>
<keyword evidence="1 2" id="KW-0436">Ligase</keyword>
<dbReference type="EMBL" id="JACHDZ010000001">
    <property type="protein sequence ID" value="MBB5342937.1"/>
    <property type="molecule type" value="Genomic_DNA"/>
</dbReference>
<gene>
    <name evidence="2" type="primary">bshC</name>
    <name evidence="5" type="ORF">HDF10_000887</name>
</gene>
<evidence type="ECO:0000259" key="3">
    <source>
        <dbReference type="Pfam" id="PF10079"/>
    </source>
</evidence>
<sequence length="545" mass="58201">MSVECFPITVLPHVSQIYRDYLAMAESAGDSAIRRWYGAEPFAGRWIGRGEPGKDAGALADLLEKQAVEFGAGDAAKANIAKLRAGARAVVTGQQVVLFGGPLLTILKAATAVARAKEATRATGIEHVPVFWMATEDHDLEEVDQVSLLTKSSVETLRAGLKVSRAVPVGGVVPGPELEAVLERASELLEFAPVSEWLRECYEPEGGRRPSLALAFGRLMAKIFAEQGLVVMDAASRGVHALGASTLRYAIEHAAELQGALIARGKELVARGYHAQVLVAEGGSMLFLLDEATGERVALRRGAPIDGDAQWKAGGRSYSTAELIAILEATPERLSPNALLRPVFQDTVLPTAAYVGGPAEIAYFAQSAVLYEAILGRITPVLPRLSATLLEPAIATVMDKDEVQLPDAMTTAEALAQRLGARAMPIEGKRKLAAVGNAVETELSALTEYLAGMDESLGRSAEVSGSKMRYQMNRLRRMAASFELQKEASLRKHAEAIVLNVFPGGHPQERVVAGVWFMARYGDGLVEKLVGVAGNQCPGHVVVRL</sequence>
<evidence type="ECO:0000256" key="2">
    <source>
        <dbReference type="HAMAP-Rule" id="MF_01867"/>
    </source>
</evidence>
<dbReference type="Pfam" id="PF10079">
    <property type="entry name" value="Rossmann-like_BshC"/>
    <property type="match status" value="1"/>
</dbReference>
<dbReference type="InterPro" id="IPR011199">
    <property type="entry name" value="Bacillithiol_biosynth_BshC"/>
</dbReference>
<comment type="caution">
    <text evidence="5">The sequence shown here is derived from an EMBL/GenBank/DDBJ whole genome shotgun (WGS) entry which is preliminary data.</text>
</comment>
<dbReference type="PIRSF" id="PIRSF012535">
    <property type="entry name" value="UCP012535"/>
    <property type="match status" value="1"/>
</dbReference>
<dbReference type="EC" id="6.-.-.-" evidence="2"/>
<evidence type="ECO:0000256" key="1">
    <source>
        <dbReference type="ARBA" id="ARBA00022598"/>
    </source>
</evidence>
<organism evidence="5 6">
    <name type="scientific">Tunturiibacter lichenicola</name>
    <dbReference type="NCBI Taxonomy" id="2051959"/>
    <lineage>
        <taxon>Bacteria</taxon>
        <taxon>Pseudomonadati</taxon>
        <taxon>Acidobacteriota</taxon>
        <taxon>Terriglobia</taxon>
        <taxon>Terriglobales</taxon>
        <taxon>Acidobacteriaceae</taxon>
        <taxon>Tunturiibacter</taxon>
    </lineage>
</organism>
<dbReference type="AlphaFoldDB" id="A0A7W8J5D7"/>
<evidence type="ECO:0000259" key="4">
    <source>
        <dbReference type="Pfam" id="PF24850"/>
    </source>
</evidence>